<reference evidence="6 7" key="1">
    <citation type="submission" date="2024-10" db="EMBL/GenBank/DDBJ databases">
        <title>The Natural Products Discovery Center: Release of the First 8490 Sequenced Strains for Exploring Actinobacteria Biosynthetic Diversity.</title>
        <authorList>
            <person name="Kalkreuter E."/>
            <person name="Kautsar S.A."/>
            <person name="Yang D."/>
            <person name="Bader C.D."/>
            <person name="Teijaro C.N."/>
            <person name="Fluegel L."/>
            <person name="Davis C.M."/>
            <person name="Simpson J.R."/>
            <person name="Lauterbach L."/>
            <person name="Steele A.D."/>
            <person name="Gui C."/>
            <person name="Meng S."/>
            <person name="Li G."/>
            <person name="Viehrig K."/>
            <person name="Ye F."/>
            <person name="Su P."/>
            <person name="Kiefer A.F."/>
            <person name="Nichols A."/>
            <person name="Cepeda A.J."/>
            <person name="Yan W."/>
            <person name="Fan B."/>
            <person name="Jiang Y."/>
            <person name="Adhikari A."/>
            <person name="Zheng C.-J."/>
            <person name="Schuster L."/>
            <person name="Cowan T.M."/>
            <person name="Smanski M.J."/>
            <person name="Chevrette M.G."/>
            <person name="De Carvalho L.P.S."/>
            <person name="Shen B."/>
        </authorList>
    </citation>
    <scope>NUCLEOTIDE SEQUENCE [LARGE SCALE GENOMIC DNA]</scope>
    <source>
        <strain evidence="6 7">NPDC053399</strain>
    </source>
</reference>
<evidence type="ECO:0000256" key="4">
    <source>
        <dbReference type="SAM" id="MobiDB-lite"/>
    </source>
</evidence>
<evidence type="ECO:0000313" key="6">
    <source>
        <dbReference type="EMBL" id="MFI9101988.1"/>
    </source>
</evidence>
<dbReference type="Gene3D" id="1.10.10.10">
    <property type="entry name" value="Winged helix-like DNA-binding domain superfamily/Winged helix DNA-binding domain"/>
    <property type="match status" value="1"/>
</dbReference>
<accession>A0ABW8C7B8</accession>
<evidence type="ECO:0000256" key="1">
    <source>
        <dbReference type="ARBA" id="ARBA00023015"/>
    </source>
</evidence>
<keyword evidence="3" id="KW-0804">Transcription</keyword>
<evidence type="ECO:0000256" key="3">
    <source>
        <dbReference type="ARBA" id="ARBA00023163"/>
    </source>
</evidence>
<dbReference type="SUPFAM" id="SSF46785">
    <property type="entry name" value="Winged helix' DNA-binding domain"/>
    <property type="match status" value="1"/>
</dbReference>
<dbReference type="PANTHER" id="PTHR38465:SF2">
    <property type="entry name" value="HTH-TYPE TRANSCRIPTIONAL REGULATOR MMPR5"/>
    <property type="match status" value="1"/>
</dbReference>
<dbReference type="EMBL" id="JBITYG010000004">
    <property type="protein sequence ID" value="MFI9101988.1"/>
    <property type="molecule type" value="Genomic_DNA"/>
</dbReference>
<evidence type="ECO:0000256" key="2">
    <source>
        <dbReference type="ARBA" id="ARBA00023125"/>
    </source>
</evidence>
<dbReference type="Pfam" id="PF12802">
    <property type="entry name" value="MarR_2"/>
    <property type="match status" value="1"/>
</dbReference>
<gene>
    <name evidence="6" type="ORF">ACIGXA_15840</name>
</gene>
<dbReference type="InterPro" id="IPR036390">
    <property type="entry name" value="WH_DNA-bd_sf"/>
</dbReference>
<sequence length="179" mass="20377">MAQEQSHSEGAGVLTFVERFAAELVEAGMPRMPGRVFAALIASEQGALTSAELSERLQVSPAAVSGAVRYLAQVGLIGRERDPGSRRERYRLHNDQWYETFTRRDAIIGRWEHTLRAGVEALGPGTQAGSRIEETAEFFAFLQKELHSMMDRWRDHKEQLREEKEQLHEPKEQLHEHQA</sequence>
<evidence type="ECO:0000259" key="5">
    <source>
        <dbReference type="Pfam" id="PF12802"/>
    </source>
</evidence>
<feature type="domain" description="HTH marR-type" evidence="5">
    <location>
        <begin position="28"/>
        <end position="88"/>
    </location>
</feature>
<dbReference type="PANTHER" id="PTHR38465">
    <property type="entry name" value="HTH-TYPE TRANSCRIPTIONAL REGULATOR MJ1563-RELATED"/>
    <property type="match status" value="1"/>
</dbReference>
<dbReference type="InterPro" id="IPR036388">
    <property type="entry name" value="WH-like_DNA-bd_sf"/>
</dbReference>
<feature type="region of interest" description="Disordered" evidence="4">
    <location>
        <begin position="159"/>
        <end position="179"/>
    </location>
</feature>
<dbReference type="RefSeq" id="WP_399649058.1">
    <property type="nucleotide sequence ID" value="NZ_JBITYG010000004.1"/>
</dbReference>
<organism evidence="6 7">
    <name type="scientific">Streptomyces fildesensis</name>
    <dbReference type="NCBI Taxonomy" id="375757"/>
    <lineage>
        <taxon>Bacteria</taxon>
        <taxon>Bacillati</taxon>
        <taxon>Actinomycetota</taxon>
        <taxon>Actinomycetes</taxon>
        <taxon>Kitasatosporales</taxon>
        <taxon>Streptomycetaceae</taxon>
        <taxon>Streptomyces</taxon>
    </lineage>
</organism>
<dbReference type="Proteomes" id="UP001614394">
    <property type="component" value="Unassembled WGS sequence"/>
</dbReference>
<keyword evidence="1" id="KW-0805">Transcription regulation</keyword>
<comment type="caution">
    <text evidence="6">The sequence shown here is derived from an EMBL/GenBank/DDBJ whole genome shotgun (WGS) entry which is preliminary data.</text>
</comment>
<protein>
    <submittedName>
        <fullName evidence="6">GbsR/MarR family transcriptional regulator</fullName>
    </submittedName>
</protein>
<evidence type="ECO:0000313" key="7">
    <source>
        <dbReference type="Proteomes" id="UP001614394"/>
    </source>
</evidence>
<proteinExistence type="predicted"/>
<keyword evidence="7" id="KW-1185">Reference proteome</keyword>
<dbReference type="InterPro" id="IPR000835">
    <property type="entry name" value="HTH_MarR-typ"/>
</dbReference>
<keyword evidence="2" id="KW-0238">DNA-binding</keyword>
<name>A0ABW8C7B8_9ACTN</name>
<dbReference type="InterPro" id="IPR052362">
    <property type="entry name" value="HTH-GbsR_regulator"/>
</dbReference>